<proteinExistence type="predicted"/>
<keyword evidence="1" id="KW-0472">Membrane</keyword>
<keyword evidence="1" id="KW-0812">Transmembrane</keyword>
<organism evidence="2 3">
    <name type="scientific">Araneus ventricosus</name>
    <name type="common">Orbweaver spider</name>
    <name type="synonym">Epeira ventricosa</name>
    <dbReference type="NCBI Taxonomy" id="182803"/>
    <lineage>
        <taxon>Eukaryota</taxon>
        <taxon>Metazoa</taxon>
        <taxon>Ecdysozoa</taxon>
        <taxon>Arthropoda</taxon>
        <taxon>Chelicerata</taxon>
        <taxon>Arachnida</taxon>
        <taxon>Araneae</taxon>
        <taxon>Araneomorphae</taxon>
        <taxon>Entelegynae</taxon>
        <taxon>Araneoidea</taxon>
        <taxon>Araneidae</taxon>
        <taxon>Araneus</taxon>
    </lineage>
</organism>
<gene>
    <name evidence="2" type="ORF">AVEN_93475_1</name>
</gene>
<evidence type="ECO:0000256" key="1">
    <source>
        <dbReference type="SAM" id="Phobius"/>
    </source>
</evidence>
<sequence>MSGAKIISVLVMVPWIWGLFQVFVYGNLWYAIYLVTYLLCIQNGEKKTAQKGTNIVMDDSTLVEMKDACISTDDIDCVKNTNDKMVEQNSDCGQNIFCENNPFLHMLGSPGAHGNELVTNPFISKDANQLHPSGNTFLEISATAAYFNSERTSLALLPTNPFLQDYSNNQIIDISIFFPNGFDHLFNGIAPTESDIYCKEWIEQHRKFFIKTVRSFSIH</sequence>
<evidence type="ECO:0000313" key="3">
    <source>
        <dbReference type="Proteomes" id="UP000499080"/>
    </source>
</evidence>
<keyword evidence="1" id="KW-1133">Transmembrane helix</keyword>
<reference evidence="2 3" key="1">
    <citation type="journal article" date="2019" name="Sci. Rep.">
        <title>Orb-weaving spider Araneus ventricosus genome elucidates the spidroin gene catalogue.</title>
        <authorList>
            <person name="Kono N."/>
            <person name="Nakamura H."/>
            <person name="Ohtoshi R."/>
            <person name="Moran D.A.P."/>
            <person name="Shinohara A."/>
            <person name="Yoshida Y."/>
            <person name="Fujiwara M."/>
            <person name="Mori M."/>
            <person name="Tomita M."/>
            <person name="Arakawa K."/>
        </authorList>
    </citation>
    <scope>NUCLEOTIDE SEQUENCE [LARGE SCALE GENOMIC DNA]</scope>
</reference>
<dbReference type="Proteomes" id="UP000499080">
    <property type="component" value="Unassembled WGS sequence"/>
</dbReference>
<dbReference type="EMBL" id="BGPR01000026">
    <property type="protein sequence ID" value="GBL81695.1"/>
    <property type="molecule type" value="Genomic_DNA"/>
</dbReference>
<accession>A0A4Y2AR73</accession>
<name>A0A4Y2AR73_ARAVE</name>
<comment type="caution">
    <text evidence="2">The sequence shown here is derived from an EMBL/GenBank/DDBJ whole genome shotgun (WGS) entry which is preliminary data.</text>
</comment>
<keyword evidence="3" id="KW-1185">Reference proteome</keyword>
<evidence type="ECO:0000313" key="2">
    <source>
        <dbReference type="EMBL" id="GBL81695.1"/>
    </source>
</evidence>
<dbReference type="AlphaFoldDB" id="A0A4Y2AR73"/>
<feature type="transmembrane region" description="Helical" evidence="1">
    <location>
        <begin position="15"/>
        <end position="41"/>
    </location>
</feature>
<protein>
    <submittedName>
        <fullName evidence="2">Uncharacterized protein</fullName>
    </submittedName>
</protein>
<dbReference type="OrthoDB" id="6473127at2759"/>